<dbReference type="InterPro" id="IPR046251">
    <property type="entry name" value="DUF6284"/>
</dbReference>
<protein>
    <submittedName>
        <fullName evidence="1">Uncharacterized protein</fullName>
    </submittedName>
</protein>
<dbReference type="Pfam" id="PF19801">
    <property type="entry name" value="DUF6284"/>
    <property type="match status" value="1"/>
</dbReference>
<proteinExistence type="predicted"/>
<sequence length="82" mass="9288">MRNDPMEDGPTDAELLEIEREWPALEAELALVDEEIRILTVEGGPTLLDWRRLRRAEHRALMARHLVYGTPAPAALDSEEVA</sequence>
<dbReference type="RefSeq" id="WP_163572688.1">
    <property type="nucleotide sequence ID" value="NZ_BAAANY010000060.1"/>
</dbReference>
<dbReference type="EMBL" id="BAAANY010000060">
    <property type="protein sequence ID" value="GAA1723859.1"/>
    <property type="molecule type" value="Genomic_DNA"/>
</dbReference>
<evidence type="ECO:0000313" key="1">
    <source>
        <dbReference type="EMBL" id="GAA1723859.1"/>
    </source>
</evidence>
<evidence type="ECO:0000313" key="2">
    <source>
        <dbReference type="Proteomes" id="UP001500618"/>
    </source>
</evidence>
<accession>A0ABN2JE16</accession>
<comment type="caution">
    <text evidence="1">The sequence shown here is derived from an EMBL/GenBank/DDBJ whole genome shotgun (WGS) entry which is preliminary data.</text>
</comment>
<organism evidence="1 2">
    <name type="scientific">Fodinicola feengrottensis</name>
    <dbReference type="NCBI Taxonomy" id="435914"/>
    <lineage>
        <taxon>Bacteria</taxon>
        <taxon>Bacillati</taxon>
        <taxon>Actinomycetota</taxon>
        <taxon>Actinomycetes</taxon>
        <taxon>Mycobacteriales</taxon>
        <taxon>Fodinicola</taxon>
    </lineage>
</organism>
<keyword evidence="2" id="KW-1185">Reference proteome</keyword>
<name>A0ABN2JE16_9ACTN</name>
<reference evidence="1 2" key="1">
    <citation type="journal article" date="2019" name="Int. J. Syst. Evol. Microbiol.">
        <title>The Global Catalogue of Microorganisms (GCM) 10K type strain sequencing project: providing services to taxonomists for standard genome sequencing and annotation.</title>
        <authorList>
            <consortium name="The Broad Institute Genomics Platform"/>
            <consortium name="The Broad Institute Genome Sequencing Center for Infectious Disease"/>
            <person name="Wu L."/>
            <person name="Ma J."/>
        </authorList>
    </citation>
    <scope>NUCLEOTIDE SEQUENCE [LARGE SCALE GENOMIC DNA]</scope>
    <source>
        <strain evidence="1 2">JCM 14718</strain>
    </source>
</reference>
<gene>
    <name evidence="1" type="ORF">GCM10009765_84690</name>
</gene>
<dbReference type="Proteomes" id="UP001500618">
    <property type="component" value="Unassembled WGS sequence"/>
</dbReference>